<gene>
    <name evidence="1" type="ORF">QVH07_02590</name>
</gene>
<dbReference type="EMBL" id="JAUEPH010000001">
    <property type="protein sequence ID" value="MDN3203016.1"/>
    <property type="molecule type" value="Genomic_DNA"/>
</dbReference>
<evidence type="ECO:0000313" key="2">
    <source>
        <dbReference type="Proteomes" id="UP001171916"/>
    </source>
</evidence>
<organism evidence="1 2">
    <name type="scientific">Algoriphagus sediminis</name>
    <dbReference type="NCBI Taxonomy" id="3057113"/>
    <lineage>
        <taxon>Bacteria</taxon>
        <taxon>Pseudomonadati</taxon>
        <taxon>Bacteroidota</taxon>
        <taxon>Cytophagia</taxon>
        <taxon>Cytophagales</taxon>
        <taxon>Cyclobacteriaceae</taxon>
        <taxon>Algoriphagus</taxon>
    </lineage>
</organism>
<evidence type="ECO:0000313" key="1">
    <source>
        <dbReference type="EMBL" id="MDN3203016.1"/>
    </source>
</evidence>
<keyword evidence="2" id="KW-1185">Reference proteome</keyword>
<comment type="caution">
    <text evidence="1">The sequence shown here is derived from an EMBL/GenBank/DDBJ whole genome shotgun (WGS) entry which is preliminary data.</text>
</comment>
<proteinExistence type="predicted"/>
<reference evidence="1" key="1">
    <citation type="submission" date="2023-06" db="EMBL/GenBank/DDBJ databases">
        <title>Robiginitalea aurantiacus sp. nov. and Algoriphagus sediminis sp. nov., isolated from coastal sediment.</title>
        <authorList>
            <person name="Zhou Z.Y."/>
            <person name="An J."/>
            <person name="Jia Y.W."/>
            <person name="Du Z.J."/>
        </authorList>
    </citation>
    <scope>NUCLEOTIDE SEQUENCE</scope>
    <source>
        <strain evidence="1">C2-7</strain>
    </source>
</reference>
<accession>A0ABT7Y927</accession>
<evidence type="ECO:0008006" key="3">
    <source>
        <dbReference type="Google" id="ProtNLM"/>
    </source>
</evidence>
<protein>
    <recommendedName>
        <fullName evidence="3">Ig-like domain-containing protein</fullName>
    </recommendedName>
</protein>
<dbReference type="Proteomes" id="UP001171916">
    <property type="component" value="Unassembled WGS sequence"/>
</dbReference>
<name>A0ABT7Y927_9BACT</name>
<sequence>MLKPQYLFFWSITLLLLTNYPNSPIRTLEGYSSDEIDSSFGLRSLEDPALTGPEILCVVFGSVIGDFFGAGDPETDVYAWVITGPSGDILFDGSGGAGFQTLSYTFSEIGTHQISLEIFRGAISIFQDTLEVEVINGAEILLSQSYTTCSGQDLTLSAISPSSDNFEDYIFEWRDDTNTIISTENDLVNPEPGTYNVSFFQEDSQGNLSCERTLETRVDLADTVKIIAEASTTCPGEPVLFRTEQDLLGDWYYQKEGSPDEIFMRTSRELDLEPSFFLDGPGEYEIIFRIDNPETPECSLVDRVNLTFNPRPEFTVIAGQASSGCQLPDGTVIIEALTELDDVTIDGTGQFSGPLSPGDTFEFTGLKSGTYTGLGTLGNCVFRLATVVALDDPPSEIDFEVSEVMPEMCTETGKVDGSFIIDLLNGPAEGGYRVLNERGSVVRNGSFDNRESYPIDLFGGTYFVEVFDLDSCSLPASQEVVIEGLNLVQFFIQSEINVCQTFDYVPATTQDLLFTLTRPDGSTEQQLAGEAFTLDQEGEYLLLGEIENQNEICPRLETFNVTLVDPIEFEPVLVEEDCFGNRIYQAILQDSEPENAVFTWFDEEDNVVSREEFLIPTTTGTFKLDVQPRGSQACPFPPKEFEITEPVLSVDLTLEKTQLCELGPGATITLSTTFPDEVTDVEWRRYDASRNIELLPEFKDQTEIIIEEPGVYEASVFSRNPNTNKDCELGRETIEIEINPNKIDFEIPSELTICERFLFTPETSQPLTFEVNSPDGNVLIIEAGEEILLDQSGIWEFYGFDENSTTLCPELKELTVQLNEAPVFDAVFQSKDCQGNQTFIAQIQNYTPEEVSFSWMDSLGTELSTDQVFTTSGFGEFSLEVQPLVGEPCEDSRIFFEVEELVLEVSVNLETEPFCADSQTNLLTASGDFDGVGETRWFYTDFDGNEIELMEETGQMQIEVSEEGTYEVRVINEINCILGSDMTLVLKIPDTNRPELEETYQVCPRYEIGPDLDPGDFIGYEWYLEDELLSTSPIFKPTLPGNYTLIVESNEGCFFSETFSTIEECELRVSYPNAIEPANPDKLFLVYTNYLIDELEVSIYNQWGGLIFYCNQSDLLTEEATCFWDGTYQGKKIPNGSYAIRLNFRNFEQNIDEYQLGTILVIE</sequence>